<dbReference type="AlphaFoldDB" id="A0A8E2ANS4"/>
<dbReference type="Proteomes" id="UP000250043">
    <property type="component" value="Unassembled WGS sequence"/>
</dbReference>
<proteinExistence type="predicted"/>
<name>A0A8E2ANS4_9APHY</name>
<dbReference type="OrthoDB" id="2800525at2759"/>
<sequence>MSTDNQEVTKPFPTADEGVSISKDITEDAIPPISTVATIPPASPTGRLNEAAHGAGSSAAMTNGGGGLAHQAGPGMLTGPERWWRDRQTWLEERGYILRSRYRPAWKPSWEGTRKEYGECEDGLTPLTAYALDAVRIYDQRSVMLKKISKSLHPHEVEIGQFFSAEP</sequence>
<accession>A0A8E2ANS4</accession>
<gene>
    <name evidence="2" type="ORF">OBBRIDRAFT_836846</name>
</gene>
<protein>
    <submittedName>
        <fullName evidence="2">Uncharacterized protein</fullName>
    </submittedName>
</protein>
<organism evidence="2 3">
    <name type="scientific">Obba rivulosa</name>
    <dbReference type="NCBI Taxonomy" id="1052685"/>
    <lineage>
        <taxon>Eukaryota</taxon>
        <taxon>Fungi</taxon>
        <taxon>Dikarya</taxon>
        <taxon>Basidiomycota</taxon>
        <taxon>Agaricomycotina</taxon>
        <taxon>Agaricomycetes</taxon>
        <taxon>Polyporales</taxon>
        <taxon>Gelatoporiaceae</taxon>
        <taxon>Obba</taxon>
    </lineage>
</organism>
<feature type="region of interest" description="Disordered" evidence="1">
    <location>
        <begin position="1"/>
        <end position="80"/>
    </location>
</feature>
<reference evidence="2 3" key="1">
    <citation type="submission" date="2016-07" db="EMBL/GenBank/DDBJ databases">
        <title>Draft genome of the white-rot fungus Obba rivulosa 3A-2.</title>
        <authorList>
            <consortium name="DOE Joint Genome Institute"/>
            <person name="Miettinen O."/>
            <person name="Riley R."/>
            <person name="Acob R."/>
            <person name="Barry K."/>
            <person name="Cullen D."/>
            <person name="De Vries R."/>
            <person name="Hainaut M."/>
            <person name="Hatakka A."/>
            <person name="Henrissat B."/>
            <person name="Hilden K."/>
            <person name="Kuo R."/>
            <person name="Labutti K."/>
            <person name="Lipzen A."/>
            <person name="Makela M.R."/>
            <person name="Sandor L."/>
            <person name="Spatafora J.W."/>
            <person name="Grigoriev I.V."/>
            <person name="Hibbett D.S."/>
        </authorList>
    </citation>
    <scope>NUCLEOTIDE SEQUENCE [LARGE SCALE GENOMIC DNA]</scope>
    <source>
        <strain evidence="2 3">3A-2</strain>
    </source>
</reference>
<evidence type="ECO:0000256" key="1">
    <source>
        <dbReference type="SAM" id="MobiDB-lite"/>
    </source>
</evidence>
<evidence type="ECO:0000313" key="2">
    <source>
        <dbReference type="EMBL" id="OCH88098.1"/>
    </source>
</evidence>
<keyword evidence="3" id="KW-1185">Reference proteome</keyword>
<dbReference type="EMBL" id="KV722462">
    <property type="protein sequence ID" value="OCH88098.1"/>
    <property type="molecule type" value="Genomic_DNA"/>
</dbReference>
<evidence type="ECO:0000313" key="3">
    <source>
        <dbReference type="Proteomes" id="UP000250043"/>
    </source>
</evidence>